<dbReference type="AlphaFoldDB" id="A0A0L0D7P9"/>
<feature type="transmembrane region" description="Helical" evidence="1">
    <location>
        <begin position="99"/>
        <end position="125"/>
    </location>
</feature>
<dbReference type="RefSeq" id="XP_013758799.1">
    <property type="nucleotide sequence ID" value="XM_013903345.1"/>
</dbReference>
<name>A0A0L0D7P9_THETB</name>
<keyword evidence="1" id="KW-0812">Transmembrane</keyword>
<feature type="transmembrane region" description="Helical" evidence="1">
    <location>
        <begin position="145"/>
        <end position="166"/>
    </location>
</feature>
<keyword evidence="1" id="KW-0472">Membrane</keyword>
<dbReference type="Proteomes" id="UP000054408">
    <property type="component" value="Unassembled WGS sequence"/>
</dbReference>
<keyword evidence="3" id="KW-1185">Reference proteome</keyword>
<keyword evidence="1" id="KW-1133">Transmembrane helix</keyword>
<evidence type="ECO:0000313" key="3">
    <source>
        <dbReference type="Proteomes" id="UP000054408"/>
    </source>
</evidence>
<feature type="transmembrane region" description="Helical" evidence="1">
    <location>
        <begin position="225"/>
        <end position="245"/>
    </location>
</feature>
<gene>
    <name evidence="2" type="ORF">AMSG_04460</name>
</gene>
<protein>
    <submittedName>
        <fullName evidence="2">Uncharacterized protein</fullName>
    </submittedName>
</protein>
<feature type="transmembrane region" description="Helical" evidence="1">
    <location>
        <begin position="265"/>
        <end position="290"/>
    </location>
</feature>
<feature type="transmembrane region" description="Helical" evidence="1">
    <location>
        <begin position="172"/>
        <end position="195"/>
    </location>
</feature>
<evidence type="ECO:0000313" key="2">
    <source>
        <dbReference type="EMBL" id="KNC48230.1"/>
    </source>
</evidence>
<dbReference type="GeneID" id="25564002"/>
<proteinExistence type="predicted"/>
<accession>A0A0L0D7P9</accession>
<feature type="transmembrane region" description="Helical" evidence="1">
    <location>
        <begin position="62"/>
        <end position="87"/>
    </location>
</feature>
<dbReference type="EMBL" id="GL349450">
    <property type="protein sequence ID" value="KNC48230.1"/>
    <property type="molecule type" value="Genomic_DNA"/>
</dbReference>
<feature type="transmembrane region" description="Helical" evidence="1">
    <location>
        <begin position="27"/>
        <end position="50"/>
    </location>
</feature>
<sequence length="301" mass="31102">MADLLPPLCQYCGATRPSCGEDPCAPILWTLSALFTATWLVALAAAAAAATTPPAALPAGRMWRWAVGGSGALLALSACAAALASILPVADAAVLAPDAWFMVLLAVAVPLTRAAAALLLMPVWLALYAEATASGARAANAARSLVALLLAALALAALVLAAHAWAGDARDITALAPYSLAADALISVAGVMWLVHAVPRVISLPSFAGVVSKDMNLLRTTSRRIAVYTALACLAVVIEAVRYALDHLRSSTDRDHRAERNGVFVALAATTSLLRWLVLVATTATVVSFVRHAMARAARLE</sequence>
<evidence type="ECO:0000256" key="1">
    <source>
        <dbReference type="SAM" id="Phobius"/>
    </source>
</evidence>
<reference evidence="2 3" key="1">
    <citation type="submission" date="2010-05" db="EMBL/GenBank/DDBJ databases">
        <title>The Genome Sequence of Thecamonas trahens ATCC 50062.</title>
        <authorList>
            <consortium name="The Broad Institute Genome Sequencing Platform"/>
            <person name="Russ C."/>
            <person name="Cuomo C."/>
            <person name="Shea T."/>
            <person name="Young S.K."/>
            <person name="Zeng Q."/>
            <person name="Koehrsen M."/>
            <person name="Haas B."/>
            <person name="Borodovsky M."/>
            <person name="Guigo R."/>
            <person name="Alvarado L."/>
            <person name="Berlin A."/>
            <person name="Bochicchio J."/>
            <person name="Borenstein D."/>
            <person name="Chapman S."/>
            <person name="Chen Z."/>
            <person name="Freedman E."/>
            <person name="Gellesch M."/>
            <person name="Goldberg J."/>
            <person name="Griggs A."/>
            <person name="Gujja S."/>
            <person name="Heilman E."/>
            <person name="Heiman D."/>
            <person name="Hepburn T."/>
            <person name="Howarth C."/>
            <person name="Jen D."/>
            <person name="Larson L."/>
            <person name="Mehta T."/>
            <person name="Park D."/>
            <person name="Pearson M."/>
            <person name="Roberts A."/>
            <person name="Saif S."/>
            <person name="Shenoy N."/>
            <person name="Sisk P."/>
            <person name="Stolte C."/>
            <person name="Sykes S."/>
            <person name="Thomson T."/>
            <person name="Walk T."/>
            <person name="White J."/>
            <person name="Yandava C."/>
            <person name="Burger G."/>
            <person name="Gray M.W."/>
            <person name="Holland P.W.H."/>
            <person name="King N."/>
            <person name="Lang F.B.F."/>
            <person name="Roger A.J."/>
            <person name="Ruiz-Trillo I."/>
            <person name="Lander E."/>
            <person name="Nusbaum C."/>
        </authorList>
    </citation>
    <scope>NUCLEOTIDE SEQUENCE [LARGE SCALE GENOMIC DNA]</scope>
    <source>
        <strain evidence="2 3">ATCC 50062</strain>
    </source>
</reference>
<organism evidence="2 3">
    <name type="scientific">Thecamonas trahens ATCC 50062</name>
    <dbReference type="NCBI Taxonomy" id="461836"/>
    <lineage>
        <taxon>Eukaryota</taxon>
        <taxon>Apusozoa</taxon>
        <taxon>Apusomonadida</taxon>
        <taxon>Apusomonadidae</taxon>
        <taxon>Thecamonas</taxon>
    </lineage>
</organism>